<sequence>MKSSAVTVTTAATLLVDADNQNRVVYLHTTSGSTYLGDSTITSSSGLHVPNNQTIEIHLPLGETLYGVTNTGTTNVRVLTPDSD</sequence>
<accession>A0A6J5S5J4</accession>
<name>A0A6J5S5J4_9CAUD</name>
<gene>
    <name evidence="1" type="ORF">UFOVP1387_15</name>
</gene>
<evidence type="ECO:0000313" key="1">
    <source>
        <dbReference type="EMBL" id="CAB4203785.1"/>
    </source>
</evidence>
<reference evidence="1" key="1">
    <citation type="submission" date="2020-05" db="EMBL/GenBank/DDBJ databases">
        <authorList>
            <person name="Chiriac C."/>
            <person name="Salcher M."/>
            <person name="Ghai R."/>
            <person name="Kavagutti S V."/>
        </authorList>
    </citation>
    <scope>NUCLEOTIDE SEQUENCE</scope>
</reference>
<organism evidence="1">
    <name type="scientific">uncultured Caudovirales phage</name>
    <dbReference type="NCBI Taxonomy" id="2100421"/>
    <lineage>
        <taxon>Viruses</taxon>
        <taxon>Duplodnaviria</taxon>
        <taxon>Heunggongvirae</taxon>
        <taxon>Uroviricota</taxon>
        <taxon>Caudoviricetes</taxon>
        <taxon>Peduoviridae</taxon>
        <taxon>Maltschvirus</taxon>
        <taxon>Maltschvirus maltsch</taxon>
    </lineage>
</organism>
<dbReference type="EMBL" id="LR797337">
    <property type="protein sequence ID" value="CAB4203785.1"/>
    <property type="molecule type" value="Genomic_DNA"/>
</dbReference>
<proteinExistence type="predicted"/>
<protein>
    <submittedName>
        <fullName evidence="1">Uncharacterized protein</fullName>
    </submittedName>
</protein>